<feature type="compositionally biased region" description="Low complexity" evidence="12">
    <location>
        <begin position="680"/>
        <end position="694"/>
    </location>
</feature>
<evidence type="ECO:0000313" key="15">
    <source>
        <dbReference type="Proteomes" id="UP000198287"/>
    </source>
</evidence>
<dbReference type="InterPro" id="IPR013087">
    <property type="entry name" value="Znf_C2H2_type"/>
</dbReference>
<feature type="domain" description="C2H2-type" evidence="13">
    <location>
        <begin position="713"/>
        <end position="740"/>
    </location>
</feature>
<dbReference type="SMART" id="SM00355">
    <property type="entry name" value="ZnF_C2H2"/>
    <property type="match status" value="6"/>
</dbReference>
<feature type="compositionally biased region" description="Basic and acidic residues" evidence="12">
    <location>
        <begin position="215"/>
        <end position="226"/>
    </location>
</feature>
<keyword evidence="8" id="KW-0805">Transcription regulation</keyword>
<keyword evidence="7" id="KW-0832">Ubl conjugation</keyword>
<evidence type="ECO:0000256" key="7">
    <source>
        <dbReference type="ARBA" id="ARBA00022843"/>
    </source>
</evidence>
<keyword evidence="10" id="KW-0539">Nucleus</keyword>
<evidence type="ECO:0000256" key="3">
    <source>
        <dbReference type="ARBA" id="ARBA00022723"/>
    </source>
</evidence>
<evidence type="ECO:0000256" key="9">
    <source>
        <dbReference type="ARBA" id="ARBA00023163"/>
    </source>
</evidence>
<feature type="compositionally biased region" description="Basic and acidic residues" evidence="12">
    <location>
        <begin position="930"/>
        <end position="947"/>
    </location>
</feature>
<feature type="region of interest" description="Disordered" evidence="12">
    <location>
        <begin position="678"/>
        <end position="712"/>
    </location>
</feature>
<protein>
    <submittedName>
        <fullName evidence="14">B-cell lymphoma/leukemia 11A</fullName>
    </submittedName>
</protein>
<evidence type="ECO:0000256" key="11">
    <source>
        <dbReference type="PROSITE-ProRule" id="PRU00042"/>
    </source>
</evidence>
<dbReference type="InterPro" id="IPR057448">
    <property type="entry name" value="BCL-11A_Znf_CCHC"/>
</dbReference>
<comment type="subcellular location">
    <subcellularLocation>
        <location evidence="1">Nucleus</location>
    </subcellularLocation>
</comment>
<dbReference type="PROSITE" id="PS00028">
    <property type="entry name" value="ZINC_FINGER_C2H2_1"/>
    <property type="match status" value="4"/>
</dbReference>
<feature type="compositionally biased region" description="Pro residues" evidence="12">
    <location>
        <begin position="1071"/>
        <end position="1080"/>
    </location>
</feature>
<feature type="region of interest" description="Disordered" evidence="12">
    <location>
        <begin position="283"/>
        <end position="437"/>
    </location>
</feature>
<dbReference type="InterPro" id="IPR051497">
    <property type="entry name" value="Dev/Hematopoietic_TF"/>
</dbReference>
<feature type="domain" description="C2H2-type" evidence="13">
    <location>
        <begin position="741"/>
        <end position="764"/>
    </location>
</feature>
<feature type="compositionally biased region" description="Basic and acidic residues" evidence="12">
    <location>
        <begin position="1162"/>
        <end position="1187"/>
    </location>
</feature>
<dbReference type="GO" id="GO:0005634">
    <property type="term" value="C:nucleus"/>
    <property type="evidence" value="ECO:0007669"/>
    <property type="project" value="UniProtKB-SubCell"/>
</dbReference>
<evidence type="ECO:0000256" key="2">
    <source>
        <dbReference type="ARBA" id="ARBA00022499"/>
    </source>
</evidence>
<feature type="region of interest" description="Disordered" evidence="12">
    <location>
        <begin position="516"/>
        <end position="535"/>
    </location>
</feature>
<feature type="domain" description="C2H2-type" evidence="13">
    <location>
        <begin position="1234"/>
        <end position="1256"/>
    </location>
</feature>
<feature type="compositionally biased region" description="Low complexity" evidence="12">
    <location>
        <begin position="797"/>
        <end position="832"/>
    </location>
</feature>
<dbReference type="GO" id="GO:0003700">
    <property type="term" value="F:DNA-binding transcription factor activity"/>
    <property type="evidence" value="ECO:0007669"/>
    <property type="project" value="TreeGrafter"/>
</dbReference>
<feature type="region of interest" description="Disordered" evidence="12">
    <location>
        <begin position="781"/>
        <end position="1017"/>
    </location>
</feature>
<dbReference type="Proteomes" id="UP000198287">
    <property type="component" value="Unassembled WGS sequence"/>
</dbReference>
<keyword evidence="6" id="KW-0862">Zinc</keyword>
<dbReference type="FunFam" id="3.30.160.60:FF:001175">
    <property type="entry name" value="Zinc finger, C2H2 type"/>
    <property type="match status" value="1"/>
</dbReference>
<feature type="compositionally biased region" description="Polar residues" evidence="12">
    <location>
        <begin position="872"/>
        <end position="882"/>
    </location>
</feature>
<feature type="compositionally biased region" description="Low complexity" evidence="12">
    <location>
        <begin position="476"/>
        <end position="493"/>
    </location>
</feature>
<feature type="region of interest" description="Disordered" evidence="12">
    <location>
        <begin position="1056"/>
        <end position="1112"/>
    </location>
</feature>
<keyword evidence="15" id="KW-1185">Reference proteome</keyword>
<evidence type="ECO:0000256" key="4">
    <source>
        <dbReference type="ARBA" id="ARBA00022737"/>
    </source>
</evidence>
<feature type="region of interest" description="Disordered" evidence="12">
    <location>
        <begin position="1145"/>
        <end position="1200"/>
    </location>
</feature>
<evidence type="ECO:0000256" key="6">
    <source>
        <dbReference type="ARBA" id="ARBA00022833"/>
    </source>
</evidence>
<evidence type="ECO:0000256" key="10">
    <source>
        <dbReference type="ARBA" id="ARBA00023242"/>
    </source>
</evidence>
<evidence type="ECO:0000256" key="12">
    <source>
        <dbReference type="SAM" id="MobiDB-lite"/>
    </source>
</evidence>
<dbReference type="OrthoDB" id="10046198at2759"/>
<reference evidence="14 15" key="1">
    <citation type="submission" date="2015-12" db="EMBL/GenBank/DDBJ databases">
        <title>The genome of Folsomia candida.</title>
        <authorList>
            <person name="Faddeeva A."/>
            <person name="Derks M.F."/>
            <person name="Anvar Y."/>
            <person name="Smit S."/>
            <person name="Van Straalen N."/>
            <person name="Roelofs D."/>
        </authorList>
    </citation>
    <scope>NUCLEOTIDE SEQUENCE [LARGE SCALE GENOMIC DNA]</scope>
    <source>
        <strain evidence="14 15">VU population</strain>
        <tissue evidence="14">Whole body</tissue>
    </source>
</reference>
<evidence type="ECO:0000256" key="1">
    <source>
        <dbReference type="ARBA" id="ARBA00004123"/>
    </source>
</evidence>
<feature type="compositionally biased region" description="Basic and acidic residues" evidence="12">
    <location>
        <begin position="372"/>
        <end position="386"/>
    </location>
</feature>
<feature type="compositionally biased region" description="Gly residues" evidence="12">
    <location>
        <begin position="1145"/>
        <end position="1160"/>
    </location>
</feature>
<dbReference type="OMA" id="HSIMRDG"/>
<keyword evidence="3" id="KW-0479">Metal-binding</keyword>
<keyword evidence="5 11" id="KW-0863">Zinc-finger</keyword>
<feature type="compositionally biased region" description="Basic and acidic residues" evidence="12">
    <location>
        <begin position="970"/>
        <end position="999"/>
    </location>
</feature>
<feature type="compositionally biased region" description="Polar residues" evidence="12">
    <location>
        <begin position="234"/>
        <end position="245"/>
    </location>
</feature>
<dbReference type="GO" id="GO:0000978">
    <property type="term" value="F:RNA polymerase II cis-regulatory region sequence-specific DNA binding"/>
    <property type="evidence" value="ECO:0007669"/>
    <property type="project" value="TreeGrafter"/>
</dbReference>
<keyword evidence="2" id="KW-1017">Isopeptide bond</keyword>
<dbReference type="InterPro" id="IPR036236">
    <property type="entry name" value="Znf_C2H2_sf"/>
</dbReference>
<dbReference type="Gene3D" id="3.30.160.60">
    <property type="entry name" value="Classic Zinc Finger"/>
    <property type="match status" value="4"/>
</dbReference>
<dbReference type="Pfam" id="PF25491">
    <property type="entry name" value="CCHC_BCL-11A"/>
    <property type="match status" value="1"/>
</dbReference>
<sequence>MNDPTNNKVPTTAGSSCMDHSIGSVHGPGDILTCGGCKKQFGLSDIVRFIQHKVRTCPAILTASNSSDRRDNSAVAAATAAAAALLNNNNLDAKNNHSSSSAATNLLVESPSSSTPCSEDEEDDDNDDDRPENYSKIPSSKCSNNNNNNNNNSNNANNNNIGDKHGGSDAEDEADHDKSTTAVAKIPVVKIPPSISAPINSRRSKGHPHQHQSGSHHDSNQRKEGGEDPPLLLLTNNKSDASVNTSSSSGSGSEPNRIVCINCHQSCSSAWALIQHVQSSHGVKICSSPSGGDAVAAPNSGSNILPSPAAGLVHPQSSSLLPTTPVGPFSNPMTTPSPSSSSSSNNNNHHHHHHHHSHGHSSHHGQGSSNHDLGKQRRERSTERSHSRSSSSSAVGGVGLLPGVNLSMVSPNNPPHPLIPNSGHHHHRGSAAGSFGPTPPDFGGLLRFPFPQPFCLPRPPSTASSHDFRVEQLVNSSTNNSNANNNNSNASSSGTVNRLGPVELFGLSSANPFLPPAATSSSSSTAANSLTNSLSSSSPSLSLSNLLLDHHHHLHHHHLHGNQNLISATNNAASNNNNNNHNNSAAANSASSSTTATTTPTTPTSSVESMNLNHIVHPHHHPLFLHSDFRPLPNLPFDPRTALDLACAAAAAAAVRNSNNSSGVGEPMDFYSQRLRQLAGGSSVSPSPGSPGFSRKPVMTPPSPLSPDDGKGKICDKCGKRFRFESTLVAHRRTHASDAPHRCPQCSQNFTSSGRLRRHLISQHGHPMDLDDAIISGHPRIITGGVGVEDSPVNDCSSPVASTPTPPTSGIGSSVSAGTGTTSSGPNSSSSSHQDLGFESNKSDSEHNNNSANMISPTRLGKSSSDDAEESLNLTSESVHNNNTKEEKEDNLPYEGLKLKRSSSSPLMTNTSSGTGNNNNNNNNNENGDDNMHLKEKVENNDDEKSGDGSSLDEEDNYDDYIESDSEPEPEVKRSRKVDSNKNSEPEDLTRRPGKDKENTGNNGGIAGGGGGGLSSNSNSLVGELIDRFGLNNIAQYSEAYRQALKESQLYSKLIKGGGGDRSTPNGLSPNSPPMVPGLGPPFDLLHPGQGAGTPSGPIQFPFDPASGALDKRMKLDSPEGLYAAGLWLPRDHLSFLNATPSSGLDGGAGGAGSGGGGGPNRPEREGREKSYKSDRFERATRGERDSGTPLSNSMGTMKKESRRNDTCEYCGKVFKNCSNLTVHRRSHTGEKPYKCELCSYACAQSSKLTRHMKTHGRLGKDVYRCRFCDMPFSVPSTLEKHMRKCVVNQNNLAAAAVAASVKLELGQQSYSSSLDHQTDDSNSKDTT</sequence>
<feature type="compositionally biased region" description="Low complexity" evidence="12">
    <location>
        <begin position="143"/>
        <end position="160"/>
    </location>
</feature>
<accession>A0A226E6U0</accession>
<feature type="domain" description="C2H2-type" evidence="13">
    <location>
        <begin position="1206"/>
        <end position="1233"/>
    </location>
</feature>
<feature type="compositionally biased region" description="Low complexity" evidence="12">
    <location>
        <begin position="902"/>
        <end position="926"/>
    </location>
</feature>
<feature type="compositionally biased region" description="Gly residues" evidence="12">
    <location>
        <begin position="1002"/>
        <end position="1014"/>
    </location>
</feature>
<dbReference type="PANTHER" id="PTHR45993">
    <property type="entry name" value="B-CELL LYMPHOMA/LEUKEMIA 11"/>
    <property type="match status" value="1"/>
</dbReference>
<evidence type="ECO:0000259" key="13">
    <source>
        <dbReference type="PROSITE" id="PS50157"/>
    </source>
</evidence>
<dbReference type="GO" id="GO:0006357">
    <property type="term" value="P:regulation of transcription by RNA polymerase II"/>
    <property type="evidence" value="ECO:0007669"/>
    <property type="project" value="TreeGrafter"/>
</dbReference>
<dbReference type="PANTHER" id="PTHR45993:SF6">
    <property type="entry name" value="C2H2-TYPE DOMAIN-CONTAINING PROTEIN"/>
    <property type="match status" value="1"/>
</dbReference>
<evidence type="ECO:0000313" key="14">
    <source>
        <dbReference type="EMBL" id="OXA53312.1"/>
    </source>
</evidence>
<gene>
    <name evidence="14" type="ORF">Fcan01_12399</name>
</gene>
<feature type="compositionally biased region" description="Basic residues" evidence="12">
    <location>
        <begin position="348"/>
        <end position="363"/>
    </location>
</feature>
<dbReference type="EMBL" id="LNIX01000006">
    <property type="protein sequence ID" value="OXA53312.1"/>
    <property type="molecule type" value="Genomic_DNA"/>
</dbReference>
<proteinExistence type="predicted"/>
<feature type="region of interest" description="Disordered" evidence="12">
    <location>
        <begin position="476"/>
        <end position="496"/>
    </location>
</feature>
<feature type="domain" description="C2H2-type" evidence="13">
    <location>
        <begin position="1264"/>
        <end position="1284"/>
    </location>
</feature>
<dbReference type="Pfam" id="PF00096">
    <property type="entry name" value="zf-C2H2"/>
    <property type="match status" value="4"/>
</dbReference>
<keyword evidence="4" id="KW-0677">Repeat</keyword>
<feature type="region of interest" description="Disordered" evidence="12">
    <location>
        <begin position="106"/>
        <end position="255"/>
    </location>
</feature>
<feature type="compositionally biased region" description="Low complexity" evidence="12">
    <location>
        <begin position="568"/>
        <end position="606"/>
    </location>
</feature>
<comment type="caution">
    <text evidence="14">The sequence shown here is derived from an EMBL/GenBank/DDBJ whole genome shotgun (WGS) entry which is preliminary data.</text>
</comment>
<dbReference type="FunFam" id="3.30.160.60:FF:000046">
    <property type="entry name" value="Putative B-cell lymphoma/leukemia 11A"/>
    <property type="match status" value="1"/>
</dbReference>
<keyword evidence="9" id="KW-0804">Transcription</keyword>
<dbReference type="GO" id="GO:0008270">
    <property type="term" value="F:zinc ion binding"/>
    <property type="evidence" value="ECO:0007669"/>
    <property type="project" value="UniProtKB-KW"/>
</dbReference>
<name>A0A226E6U0_FOLCA</name>
<evidence type="ECO:0000256" key="5">
    <source>
        <dbReference type="ARBA" id="ARBA00022771"/>
    </source>
</evidence>
<dbReference type="PROSITE" id="PS50157">
    <property type="entry name" value="ZINC_FINGER_C2H2_2"/>
    <property type="match status" value="5"/>
</dbReference>
<feature type="region of interest" description="Disordered" evidence="12">
    <location>
        <begin position="568"/>
        <end position="607"/>
    </location>
</feature>
<dbReference type="SUPFAM" id="SSF57667">
    <property type="entry name" value="beta-beta-alpha zinc fingers"/>
    <property type="match status" value="3"/>
</dbReference>
<dbReference type="STRING" id="158441.A0A226E6U0"/>
<feature type="compositionally biased region" description="Acidic residues" evidence="12">
    <location>
        <begin position="118"/>
        <end position="130"/>
    </location>
</feature>
<feature type="compositionally biased region" description="Low complexity" evidence="12">
    <location>
        <begin position="388"/>
        <end position="406"/>
    </location>
</feature>
<organism evidence="14 15">
    <name type="scientific">Folsomia candida</name>
    <name type="common">Springtail</name>
    <dbReference type="NCBI Taxonomy" id="158441"/>
    <lineage>
        <taxon>Eukaryota</taxon>
        <taxon>Metazoa</taxon>
        <taxon>Ecdysozoa</taxon>
        <taxon>Arthropoda</taxon>
        <taxon>Hexapoda</taxon>
        <taxon>Collembola</taxon>
        <taxon>Entomobryomorpha</taxon>
        <taxon>Isotomoidea</taxon>
        <taxon>Isotomidae</taxon>
        <taxon>Proisotominae</taxon>
        <taxon>Folsomia</taxon>
    </lineage>
</organism>
<evidence type="ECO:0000256" key="8">
    <source>
        <dbReference type="ARBA" id="ARBA00023015"/>
    </source>
</evidence>
<feature type="compositionally biased region" description="Acidic residues" evidence="12">
    <location>
        <begin position="951"/>
        <end position="969"/>
    </location>
</feature>